<dbReference type="HOGENOM" id="CLU_622585_0_0_1"/>
<feature type="transmembrane region" description="Helical" evidence="1">
    <location>
        <begin position="386"/>
        <end position="411"/>
    </location>
</feature>
<feature type="transmembrane region" description="Helical" evidence="1">
    <location>
        <begin position="75"/>
        <end position="92"/>
    </location>
</feature>
<keyword evidence="3" id="KW-1185">Reference proteome</keyword>
<feature type="transmembrane region" description="Helical" evidence="1">
    <location>
        <begin position="113"/>
        <end position="133"/>
    </location>
</feature>
<keyword evidence="1" id="KW-1133">Transmembrane helix</keyword>
<sequence>MASESSPLLGPIHLPGPGGPTEPNPRIHYLDNLRAVLTILLIFQHSVMEMAQVAVNPSKAEVLPLAIFVAVNKNFLWALFFFVAGYSTYLSLRDKGDDSKFLVSRSIKVGLPACLWIIIGRSLLYRFLGALGMGRIFDIDHAYNAQTRMAGPVGFVIGLLILDYTYITWRWCARSYPSLAPSKLLSKIASSRRFFFSMVVLSCGVVITFTFFSCLGVRFYPSRFYHNFVYDIREYPSTPAPFVIAYIAGVGFTSIQQYLLFSLPKSVAVLAGSELVAYLSLYLAQLFMPVLWRSIQFRDRFIGPIYFADPGFNGHTIFYVLWSAFVLYALAVSVISVFAQSPLTNKNWGMWTRKTYIQTYIHMVPIVLAIYVLPSTGILGEVILKSVLVGIIGVLGSWGIAFLPTGLDWTARRYVSWRERE</sequence>
<gene>
    <name evidence="2" type="ORF">GALMADRAFT_1297911</name>
</gene>
<dbReference type="OrthoDB" id="4141464at2759"/>
<evidence type="ECO:0000313" key="2">
    <source>
        <dbReference type="EMBL" id="KDR78025.1"/>
    </source>
</evidence>
<accession>A0A067T4D1</accession>
<keyword evidence="1" id="KW-0812">Transmembrane</keyword>
<evidence type="ECO:0008006" key="4">
    <source>
        <dbReference type="Google" id="ProtNLM"/>
    </source>
</evidence>
<dbReference type="AlphaFoldDB" id="A0A067T4D1"/>
<feature type="transmembrane region" description="Helical" evidence="1">
    <location>
        <begin position="194"/>
        <end position="220"/>
    </location>
</feature>
<name>A0A067T4D1_GALM3</name>
<protein>
    <recommendedName>
        <fullName evidence="4">Acyltransferase 3 domain-containing protein</fullName>
    </recommendedName>
</protein>
<dbReference type="EMBL" id="KL142375">
    <property type="protein sequence ID" value="KDR78025.1"/>
    <property type="molecule type" value="Genomic_DNA"/>
</dbReference>
<keyword evidence="1" id="KW-0472">Membrane</keyword>
<feature type="transmembrane region" description="Helical" evidence="1">
    <location>
        <begin position="240"/>
        <end position="263"/>
    </location>
</feature>
<reference evidence="3" key="1">
    <citation type="journal article" date="2014" name="Proc. Natl. Acad. Sci. U.S.A.">
        <title>Extensive sampling of basidiomycete genomes demonstrates inadequacy of the white-rot/brown-rot paradigm for wood decay fungi.</title>
        <authorList>
            <person name="Riley R."/>
            <person name="Salamov A.A."/>
            <person name="Brown D.W."/>
            <person name="Nagy L.G."/>
            <person name="Floudas D."/>
            <person name="Held B.W."/>
            <person name="Levasseur A."/>
            <person name="Lombard V."/>
            <person name="Morin E."/>
            <person name="Otillar R."/>
            <person name="Lindquist E.A."/>
            <person name="Sun H."/>
            <person name="LaButti K.M."/>
            <person name="Schmutz J."/>
            <person name="Jabbour D."/>
            <person name="Luo H."/>
            <person name="Baker S.E."/>
            <person name="Pisabarro A.G."/>
            <person name="Walton J.D."/>
            <person name="Blanchette R.A."/>
            <person name="Henrissat B."/>
            <person name="Martin F."/>
            <person name="Cullen D."/>
            <person name="Hibbett D.S."/>
            <person name="Grigoriev I.V."/>
        </authorList>
    </citation>
    <scope>NUCLEOTIDE SEQUENCE [LARGE SCALE GENOMIC DNA]</scope>
    <source>
        <strain evidence="3">CBS 339.88</strain>
    </source>
</reference>
<evidence type="ECO:0000256" key="1">
    <source>
        <dbReference type="SAM" id="Phobius"/>
    </source>
</evidence>
<proteinExistence type="predicted"/>
<feature type="transmembrane region" description="Helical" evidence="1">
    <location>
        <begin position="153"/>
        <end position="173"/>
    </location>
</feature>
<organism evidence="2 3">
    <name type="scientific">Galerina marginata (strain CBS 339.88)</name>
    <dbReference type="NCBI Taxonomy" id="685588"/>
    <lineage>
        <taxon>Eukaryota</taxon>
        <taxon>Fungi</taxon>
        <taxon>Dikarya</taxon>
        <taxon>Basidiomycota</taxon>
        <taxon>Agaricomycotina</taxon>
        <taxon>Agaricomycetes</taxon>
        <taxon>Agaricomycetidae</taxon>
        <taxon>Agaricales</taxon>
        <taxon>Agaricineae</taxon>
        <taxon>Strophariaceae</taxon>
        <taxon>Galerina</taxon>
    </lineage>
</organism>
<dbReference type="Proteomes" id="UP000027222">
    <property type="component" value="Unassembled WGS sequence"/>
</dbReference>
<feature type="transmembrane region" description="Helical" evidence="1">
    <location>
        <begin position="275"/>
        <end position="295"/>
    </location>
</feature>
<feature type="transmembrane region" description="Helical" evidence="1">
    <location>
        <begin position="315"/>
        <end position="339"/>
    </location>
</feature>
<evidence type="ECO:0000313" key="3">
    <source>
        <dbReference type="Proteomes" id="UP000027222"/>
    </source>
</evidence>
<feature type="transmembrane region" description="Helical" evidence="1">
    <location>
        <begin position="360"/>
        <end position="380"/>
    </location>
</feature>